<evidence type="ECO:0000256" key="6">
    <source>
        <dbReference type="SAM" id="Phobius"/>
    </source>
</evidence>
<feature type="domain" description="Nitrogenase/oxidoreductase component 1" evidence="7">
    <location>
        <begin position="78"/>
        <end position="468"/>
    </location>
</feature>
<dbReference type="InterPro" id="IPR050293">
    <property type="entry name" value="LIPOR_BchN/ChlN"/>
</dbReference>
<keyword evidence="3 8" id="KW-0560">Oxidoreductase</keyword>
<reference evidence="8 9" key="1">
    <citation type="submission" date="2018-03" db="EMBL/GenBank/DDBJ databases">
        <authorList>
            <person name="Keele B.F."/>
        </authorList>
    </citation>
    <scope>NUCLEOTIDE SEQUENCE [LARGE SCALE GENOMIC DNA]</scope>
    <source>
        <strain evidence="8 9">CECT 8504</strain>
    </source>
</reference>
<keyword evidence="9" id="KW-1185">Reference proteome</keyword>
<dbReference type="GO" id="GO:0016731">
    <property type="term" value="F:oxidoreductase activity, acting on iron-sulfur proteins as donors, NAD or NADP as acceptor"/>
    <property type="evidence" value="ECO:0007669"/>
    <property type="project" value="InterPro"/>
</dbReference>
<evidence type="ECO:0000256" key="5">
    <source>
        <dbReference type="ARBA" id="ARBA00023181"/>
    </source>
</evidence>
<dbReference type="PANTHER" id="PTHR39429">
    <property type="entry name" value="LIGHT-INDEPENDENT PROTOCHLOROPHYLLIDE REDUCTASE SUBUNIT N"/>
    <property type="match status" value="1"/>
</dbReference>
<dbReference type="Pfam" id="PF00148">
    <property type="entry name" value="Oxidored_nitro"/>
    <property type="match status" value="1"/>
</dbReference>
<dbReference type="OrthoDB" id="5754220at2"/>
<evidence type="ECO:0000313" key="8">
    <source>
        <dbReference type="EMBL" id="SPJ23027.1"/>
    </source>
</evidence>
<dbReference type="GO" id="GO:0030494">
    <property type="term" value="P:bacteriochlorophyll biosynthetic process"/>
    <property type="evidence" value="ECO:0007669"/>
    <property type="project" value="UniProtKB-UniPathway"/>
</dbReference>
<comment type="pathway">
    <text evidence="1">Porphyrin-containing compound metabolism; bacteriochlorophyll biosynthesis.</text>
</comment>
<gene>
    <name evidence="8" type="primary">bchY</name>
    <name evidence="8" type="ORF">PAA8504_00832</name>
</gene>
<keyword evidence="5" id="KW-0077">Bacteriochlorophyll biosynthesis</keyword>
<keyword evidence="6" id="KW-0472">Membrane</keyword>
<name>A0A2R8BS71_9RHOB</name>
<keyword evidence="2" id="KW-0602">Photosynthesis</keyword>
<dbReference type="EC" id="1.3.7.15" evidence="8"/>
<evidence type="ECO:0000256" key="2">
    <source>
        <dbReference type="ARBA" id="ARBA00022531"/>
    </source>
</evidence>
<protein>
    <submittedName>
        <fullName evidence="8">Chlorophyllide reductase 52.5 kDa chain</fullName>
        <ecNumber evidence="8">1.3.7.15</ecNumber>
    </submittedName>
</protein>
<dbReference type="PANTHER" id="PTHR39429:SF3">
    <property type="entry name" value="LIGHT-INDEPENDENT PROTOCHLOROPHYLLIDE REDUCTASE SUBUNIT N"/>
    <property type="match status" value="1"/>
</dbReference>
<feature type="transmembrane region" description="Helical" evidence="6">
    <location>
        <begin position="93"/>
        <end position="114"/>
    </location>
</feature>
<dbReference type="InterPro" id="IPR016209">
    <property type="entry name" value="Protochlorophyllide_Rdtase"/>
</dbReference>
<sequence>MAQEVEYDEAGKAQVIQGEDVRGGADLAVDPGAGDGMGCHAGAAEMEGAARAAGQSELLDRYAADYPQGPHDKPQSMCPAFGSLRTGLRMRRVGTILSGSACCVYGLTFVSHFYGARRSVGYVPFDSESLVTGKLFEDIRESVHDMADPDRYDAIVVTNLCVPTASGVPLRLLPKQIDGVRIIGIDVPGFGIPTHAEAKDVLAGAMLARAREEIEAGPVRRPKSVVTDRPTVALMGEMFPADPMMIGAMLAPMGLAAGPVVPCREWRELYAALDCEAVAAIHPFYTASLREFERAGRTIIGSAPVGLEGTNAWLSAIGNAYGVAEAQIGAAKNAFLPAITEALKGARIDGTITLSGYEGSELLVARLLIESGADVPYVGTACPKTAAGAADREWLEAKGCKVVFRASLEDDLSAMEGVKPDLAIGTTPVVQKAKELGIPALYFTNLISARPLMGPAGAGSLAQVVNAAIGNGNRMAKMRAFFEGVGGGDTAGVWEGAPNLHDQFRAQNQKKLEKQQKARIAANGGVSC</sequence>
<dbReference type="InterPro" id="IPR010245">
    <property type="entry name" value="BchY"/>
</dbReference>
<keyword evidence="6" id="KW-1133">Transmembrane helix</keyword>
<dbReference type="UniPathway" id="UPA00669"/>
<dbReference type="EMBL" id="ONZF01000002">
    <property type="protein sequence ID" value="SPJ23027.1"/>
    <property type="molecule type" value="Genomic_DNA"/>
</dbReference>
<evidence type="ECO:0000256" key="1">
    <source>
        <dbReference type="ARBA" id="ARBA00004800"/>
    </source>
</evidence>
<dbReference type="PIRSF" id="PIRSF000163">
    <property type="entry name" value="PCP_ChlB"/>
    <property type="match status" value="1"/>
</dbReference>
<dbReference type="NCBIfam" id="TIGR02015">
    <property type="entry name" value="BchY"/>
    <property type="match status" value="1"/>
</dbReference>
<dbReference type="RefSeq" id="WP_108892903.1">
    <property type="nucleotide sequence ID" value="NZ_ONZF01000002.1"/>
</dbReference>
<keyword evidence="4" id="KW-0149">Chlorophyll biosynthesis</keyword>
<accession>A0A2R8BS71</accession>
<evidence type="ECO:0000259" key="7">
    <source>
        <dbReference type="Pfam" id="PF00148"/>
    </source>
</evidence>
<dbReference type="Proteomes" id="UP000244912">
    <property type="component" value="Unassembled WGS sequence"/>
</dbReference>
<dbReference type="GO" id="GO:0016020">
    <property type="term" value="C:membrane"/>
    <property type="evidence" value="ECO:0007669"/>
    <property type="project" value="InterPro"/>
</dbReference>
<dbReference type="GO" id="GO:0015979">
    <property type="term" value="P:photosynthesis"/>
    <property type="evidence" value="ECO:0007669"/>
    <property type="project" value="UniProtKB-KW"/>
</dbReference>
<dbReference type="Gene3D" id="3.40.50.1980">
    <property type="entry name" value="Nitrogenase molybdenum iron protein domain"/>
    <property type="match status" value="2"/>
</dbReference>
<dbReference type="InterPro" id="IPR000510">
    <property type="entry name" value="Nase/OxRdtase_comp1"/>
</dbReference>
<evidence type="ECO:0000256" key="3">
    <source>
        <dbReference type="ARBA" id="ARBA00023002"/>
    </source>
</evidence>
<dbReference type="AlphaFoldDB" id="A0A2R8BS71"/>
<dbReference type="SUPFAM" id="SSF53807">
    <property type="entry name" value="Helical backbone' metal receptor"/>
    <property type="match status" value="1"/>
</dbReference>
<keyword evidence="6" id="KW-0812">Transmembrane</keyword>
<proteinExistence type="predicted"/>
<evidence type="ECO:0000256" key="4">
    <source>
        <dbReference type="ARBA" id="ARBA00023171"/>
    </source>
</evidence>
<organism evidence="8 9">
    <name type="scientific">Palleronia abyssalis</name>
    <dbReference type="NCBI Taxonomy" id="1501240"/>
    <lineage>
        <taxon>Bacteria</taxon>
        <taxon>Pseudomonadati</taxon>
        <taxon>Pseudomonadota</taxon>
        <taxon>Alphaproteobacteria</taxon>
        <taxon>Rhodobacterales</taxon>
        <taxon>Roseobacteraceae</taxon>
        <taxon>Palleronia</taxon>
    </lineage>
</organism>
<evidence type="ECO:0000313" key="9">
    <source>
        <dbReference type="Proteomes" id="UP000244912"/>
    </source>
</evidence>